<dbReference type="AlphaFoldDB" id="A0A7K3LKD0"/>
<dbReference type="Proteomes" id="UP000466307">
    <property type="component" value="Unassembled WGS sequence"/>
</dbReference>
<comment type="caution">
    <text evidence="2">The sequence shown here is derived from an EMBL/GenBank/DDBJ whole genome shotgun (WGS) entry which is preliminary data.</text>
</comment>
<organism evidence="2 3">
    <name type="scientific">Gordonia desulfuricans</name>
    <dbReference type="NCBI Taxonomy" id="89051"/>
    <lineage>
        <taxon>Bacteria</taxon>
        <taxon>Bacillati</taxon>
        <taxon>Actinomycetota</taxon>
        <taxon>Actinomycetes</taxon>
        <taxon>Mycobacteriales</taxon>
        <taxon>Gordoniaceae</taxon>
        <taxon>Gordonia</taxon>
    </lineage>
</organism>
<dbReference type="EMBL" id="JAADZU010000008">
    <property type="protein sequence ID" value="NDK88712.1"/>
    <property type="molecule type" value="Genomic_DNA"/>
</dbReference>
<dbReference type="PANTHER" id="PTHR43433:SF5">
    <property type="entry name" value="AB HYDROLASE-1 DOMAIN-CONTAINING PROTEIN"/>
    <property type="match status" value="1"/>
</dbReference>
<protein>
    <submittedName>
        <fullName evidence="2">Alpha/beta hydrolase</fullName>
    </submittedName>
</protein>
<dbReference type="Gene3D" id="3.40.50.1820">
    <property type="entry name" value="alpha/beta hydrolase"/>
    <property type="match status" value="1"/>
</dbReference>
<dbReference type="PANTHER" id="PTHR43433">
    <property type="entry name" value="HYDROLASE, ALPHA/BETA FOLD FAMILY PROTEIN"/>
    <property type="match status" value="1"/>
</dbReference>
<keyword evidence="2" id="KW-0378">Hydrolase</keyword>
<dbReference type="GO" id="GO:0016787">
    <property type="term" value="F:hydrolase activity"/>
    <property type="evidence" value="ECO:0007669"/>
    <property type="project" value="UniProtKB-KW"/>
</dbReference>
<accession>A0A7K3LKD0</accession>
<reference evidence="2 3" key="1">
    <citation type="submission" date="2020-01" db="EMBL/GenBank/DDBJ databases">
        <title>Investigation of new actinobacteria for the biodesulphurisation of diesel fuel.</title>
        <authorList>
            <person name="Athi Narayanan S.M."/>
        </authorList>
    </citation>
    <scope>NUCLEOTIDE SEQUENCE [LARGE SCALE GENOMIC DNA]</scope>
    <source>
        <strain evidence="2 3">213E</strain>
    </source>
</reference>
<dbReference type="SUPFAM" id="SSF53474">
    <property type="entry name" value="alpha/beta-Hydrolases"/>
    <property type="match status" value="1"/>
</dbReference>
<dbReference type="InterPro" id="IPR029058">
    <property type="entry name" value="AB_hydrolase_fold"/>
</dbReference>
<dbReference type="InterPro" id="IPR050471">
    <property type="entry name" value="AB_hydrolase"/>
</dbReference>
<keyword evidence="3" id="KW-1185">Reference proteome</keyword>
<dbReference type="RefSeq" id="WP_059035894.1">
    <property type="nucleotide sequence ID" value="NZ_JAADZU010000008.1"/>
</dbReference>
<proteinExistence type="predicted"/>
<sequence length="305" mass="32633">MMGIDRPKIEGSVGVDGGRRRIGFAEFGSATGRAVIWLHGTPGARRQVPTEARQFAADNHIRLIGLDRPGVGSSTAHRYQRVIDFPADLGPVLEALGIDEFSVVGLSGGGPYALATAYAFPTRVVDVGILGGVAPTVGPDAITGGAMTYGSLAAPLVRVAGAPLGQAISSFLSIARPVADPAIRLYGRFSPSADRELLARPEFRAMFLDDLLHGGRRRMEAPFTDILVFARDWGFRVGDVTAPVRWWHGDHDHIIPFDHGRHMVSLLPDAKLLALPGESHLSTLGSSVDILTELLSVWDTQRPPA</sequence>
<name>A0A7K3LKD0_9ACTN</name>
<evidence type="ECO:0000313" key="2">
    <source>
        <dbReference type="EMBL" id="NDK88712.1"/>
    </source>
</evidence>
<feature type="domain" description="AB hydrolase-1" evidence="1">
    <location>
        <begin position="34"/>
        <end position="282"/>
    </location>
</feature>
<gene>
    <name evidence="2" type="ORF">GYA93_03805</name>
</gene>
<evidence type="ECO:0000313" key="3">
    <source>
        <dbReference type="Proteomes" id="UP000466307"/>
    </source>
</evidence>
<dbReference type="InterPro" id="IPR000073">
    <property type="entry name" value="AB_hydrolase_1"/>
</dbReference>
<dbReference type="Pfam" id="PF00561">
    <property type="entry name" value="Abhydrolase_1"/>
    <property type="match status" value="1"/>
</dbReference>
<evidence type="ECO:0000259" key="1">
    <source>
        <dbReference type="Pfam" id="PF00561"/>
    </source>
</evidence>